<name>A0A9P5SX13_9FUNG</name>
<organism evidence="2 3">
    <name type="scientific">Podila minutissima</name>
    <dbReference type="NCBI Taxonomy" id="64525"/>
    <lineage>
        <taxon>Eukaryota</taxon>
        <taxon>Fungi</taxon>
        <taxon>Fungi incertae sedis</taxon>
        <taxon>Mucoromycota</taxon>
        <taxon>Mortierellomycotina</taxon>
        <taxon>Mortierellomycetes</taxon>
        <taxon>Mortierellales</taxon>
        <taxon>Mortierellaceae</taxon>
        <taxon>Podila</taxon>
    </lineage>
</organism>
<feature type="region of interest" description="Disordered" evidence="1">
    <location>
        <begin position="112"/>
        <end position="154"/>
    </location>
</feature>
<evidence type="ECO:0000313" key="3">
    <source>
        <dbReference type="Proteomes" id="UP000696485"/>
    </source>
</evidence>
<dbReference type="EMBL" id="JAAAUY010000002">
    <property type="protein sequence ID" value="KAF9338373.1"/>
    <property type="molecule type" value="Genomic_DNA"/>
</dbReference>
<proteinExistence type="predicted"/>
<feature type="region of interest" description="Disordered" evidence="1">
    <location>
        <begin position="1"/>
        <end position="38"/>
    </location>
</feature>
<feature type="compositionally biased region" description="Basic and acidic residues" evidence="1">
    <location>
        <begin position="12"/>
        <end position="26"/>
    </location>
</feature>
<dbReference type="AlphaFoldDB" id="A0A9P5SX13"/>
<dbReference type="Proteomes" id="UP000696485">
    <property type="component" value="Unassembled WGS sequence"/>
</dbReference>
<protein>
    <submittedName>
        <fullName evidence="2">Uncharacterized protein</fullName>
    </submittedName>
</protein>
<evidence type="ECO:0000313" key="2">
    <source>
        <dbReference type="EMBL" id="KAF9338373.1"/>
    </source>
</evidence>
<sequence>MALKNPVLAPRPGDKPHTDPVPERRKQNTLASARGQKSGKVMEQLVTATEAYKQTQQQLEDTIRRLHLANSVLQCERDLLQEVVKTFKRVLESTGHRYLLIKVREQLQRTYKQQEQQEEEEDDEEERRMGGAQRPFLFDPKSPSPTPTIPLPEDRILEELQGGDREEGVGEKEGEGEGQDSSIAARLAIIPWDQLEKMDVEFPEDAGHRVASLLRLTADEFKAHRLYRELMLAGLQQPKTIPGVHPALFEVPQDPRIRAAPCAYLRARLILHRGKHDLDEVVRLLIDTSVAYGDPRHGNNWAISEEFVERFPYLTGPEARIALPEDRVAIPWRDPEP</sequence>
<accession>A0A9P5SX13</accession>
<gene>
    <name evidence="2" type="ORF">BG006_003540</name>
</gene>
<comment type="caution">
    <text evidence="2">The sequence shown here is derived from an EMBL/GenBank/DDBJ whole genome shotgun (WGS) entry which is preliminary data.</text>
</comment>
<reference evidence="2" key="1">
    <citation type="journal article" date="2020" name="Fungal Divers.">
        <title>Resolving the Mortierellaceae phylogeny through synthesis of multi-gene phylogenetics and phylogenomics.</title>
        <authorList>
            <person name="Vandepol N."/>
            <person name="Liber J."/>
            <person name="Desiro A."/>
            <person name="Na H."/>
            <person name="Kennedy M."/>
            <person name="Barry K."/>
            <person name="Grigoriev I.V."/>
            <person name="Miller A.N."/>
            <person name="O'Donnell K."/>
            <person name="Stajich J.E."/>
            <person name="Bonito G."/>
        </authorList>
    </citation>
    <scope>NUCLEOTIDE SEQUENCE</scope>
    <source>
        <strain evidence="2">NVP1</strain>
    </source>
</reference>
<keyword evidence="3" id="KW-1185">Reference proteome</keyword>
<evidence type="ECO:0000256" key="1">
    <source>
        <dbReference type="SAM" id="MobiDB-lite"/>
    </source>
</evidence>
<feature type="compositionally biased region" description="Acidic residues" evidence="1">
    <location>
        <begin position="116"/>
        <end position="125"/>
    </location>
</feature>